<dbReference type="AlphaFoldDB" id="A0A2S6NHY2"/>
<name>A0A2S6NHY2_RHOGL</name>
<reference evidence="2 3" key="1">
    <citation type="journal article" date="2018" name="Arch. Microbiol.">
        <title>New insights into the metabolic potential of the phototrophic purple bacterium Rhodopila globiformis DSM 161(T) from its draft genome sequence and evidence for a vanadium-dependent nitrogenase.</title>
        <authorList>
            <person name="Imhoff J.F."/>
            <person name="Rahn T."/>
            <person name="Kunzel S."/>
            <person name="Neulinger S.C."/>
        </authorList>
    </citation>
    <scope>NUCLEOTIDE SEQUENCE [LARGE SCALE GENOMIC DNA]</scope>
    <source>
        <strain evidence="2 3">DSM 161</strain>
    </source>
</reference>
<evidence type="ECO:0000259" key="1">
    <source>
        <dbReference type="Pfam" id="PF09848"/>
    </source>
</evidence>
<dbReference type="OrthoDB" id="3193269at2"/>
<protein>
    <recommendedName>
        <fullName evidence="1">Schlafen group 3-like DNA/RNA helicase domain-containing protein</fullName>
    </recommendedName>
</protein>
<dbReference type="InterPro" id="IPR027417">
    <property type="entry name" value="P-loop_NTPase"/>
</dbReference>
<proteinExistence type="predicted"/>
<accession>A0A2S6NHY2</accession>
<sequence length="676" mass="73631">MASFWCGTASEFLQTPPAKITGTLAVAQIRHFRLNEAQQLRAWEATITMLQLALRALPEAAGWHVLLEYPMLRLGHRPDVILLTGRAILVLEIKAGATAHTLADRRQVEDYAIDLHDFHAGSRANPIVPILVAEHATVRQESLPLPLCHGVTPPLDASAQTLSALLQELDRHFAQVAKPLDAAAWLDAPYRPVPTIVDAACMLYAKHGVAEIRAARSDADNLHATTDAILMEIARARADGQRLILFVTGIPGAGKTLCGLNTIFGSDHAGRGTYLTGNPTLVHVLREALTRDAVAFGAKRGDASRKMTSAIQALPKFRDHYVANETHAPAECIVVIDEAQRCWSAAWAMAKTRDKAVRLTRSEPAHLLETMQRHNGFCAVVCLVGGGQEIHAGEGGLAEWGDALREAAANGIAWRVRAAPDLLSTTDPRQRLGDLPDLRVVAALHLNVSLRQIRSTAATAWVDQVLAGDADAAAAIAMETGTLPFLLTRDASLMRSWLRMHARGLRRTGLLASSGGARLRAEGLGAELPHMDASAVAHWFLDRFPHDVRASDALEVVATEFSCQGLELDYVGLCWDADLIREPGRMDWRVRSFRGTDWQICRQAEAIANQINTYRVLLTRARYETVIFVPFGDAGDRTRTPAAYDAIAGFLRSCGARALDDAPAPDDRAETERLLV</sequence>
<gene>
    <name evidence="2" type="ORF">CCS01_11805</name>
</gene>
<dbReference type="Proteomes" id="UP000239724">
    <property type="component" value="Unassembled WGS sequence"/>
</dbReference>
<evidence type="ECO:0000313" key="2">
    <source>
        <dbReference type="EMBL" id="PPQ34252.1"/>
    </source>
</evidence>
<evidence type="ECO:0000313" key="3">
    <source>
        <dbReference type="Proteomes" id="UP000239724"/>
    </source>
</evidence>
<keyword evidence="3" id="KW-1185">Reference proteome</keyword>
<comment type="caution">
    <text evidence="2">The sequence shown here is derived from an EMBL/GenBank/DDBJ whole genome shotgun (WGS) entry which is preliminary data.</text>
</comment>
<dbReference type="EMBL" id="NHRY01000123">
    <property type="protein sequence ID" value="PPQ34252.1"/>
    <property type="molecule type" value="Genomic_DNA"/>
</dbReference>
<feature type="domain" description="Schlafen group 3-like DNA/RNA helicase" evidence="1">
    <location>
        <begin position="244"/>
        <end position="630"/>
    </location>
</feature>
<organism evidence="2 3">
    <name type="scientific">Rhodopila globiformis</name>
    <name type="common">Rhodopseudomonas globiformis</name>
    <dbReference type="NCBI Taxonomy" id="1071"/>
    <lineage>
        <taxon>Bacteria</taxon>
        <taxon>Pseudomonadati</taxon>
        <taxon>Pseudomonadota</taxon>
        <taxon>Alphaproteobacteria</taxon>
        <taxon>Acetobacterales</taxon>
        <taxon>Acetobacteraceae</taxon>
        <taxon>Rhodopila</taxon>
    </lineage>
</organism>
<dbReference type="Pfam" id="PF09848">
    <property type="entry name" value="SLFN-g3_helicase"/>
    <property type="match status" value="1"/>
</dbReference>
<dbReference type="Gene3D" id="3.40.50.300">
    <property type="entry name" value="P-loop containing nucleotide triphosphate hydrolases"/>
    <property type="match status" value="1"/>
</dbReference>
<dbReference type="InterPro" id="IPR018647">
    <property type="entry name" value="SLFN_3-like_DNA/RNA_helicase"/>
</dbReference>